<comment type="caution">
    <text evidence="2">The sequence shown here is derived from an EMBL/GenBank/DDBJ whole genome shotgun (WGS) entry which is preliminary data.</text>
</comment>
<dbReference type="Pfam" id="PF17128">
    <property type="entry name" value="DUF5107"/>
    <property type="match status" value="1"/>
</dbReference>
<sequence>GMIAMRGAFISGGVEWNAGPQVHTVTVASPVDALIGRNADGSAYIEVSNLEKSLRTQWTVRVTLHRGKAYLDEQIRIFNPTDAISPYYFWNCTAFPNQPGTRFIYPMTLGTDHHGVRFFSWPIHKGKDISWLKNYETSASIFSVDCAFDFFGAYDVDMDRGIVQVADQHELSGKKAWTWGNWDFGLVSQENLTDDDGPYIEVQSGPLPTQSDYGMLLPREEVSWREWWYPVHGLGEGFEYATKDIAIQTIHKENQLQLR</sequence>
<feature type="non-terminal residue" evidence="2">
    <location>
        <position position="1"/>
    </location>
</feature>
<dbReference type="InterPro" id="IPR033396">
    <property type="entry name" value="DUF5107"/>
</dbReference>
<evidence type="ECO:0000259" key="1">
    <source>
        <dbReference type="Pfam" id="PF17128"/>
    </source>
</evidence>
<evidence type="ECO:0000313" key="2">
    <source>
        <dbReference type="EMBL" id="GAG20960.1"/>
    </source>
</evidence>
<dbReference type="EMBL" id="BARS01034325">
    <property type="protein sequence ID" value="GAG20960.1"/>
    <property type="molecule type" value="Genomic_DNA"/>
</dbReference>
<protein>
    <recommendedName>
        <fullName evidence="1">DUF5107 domain-containing protein</fullName>
    </recommendedName>
</protein>
<gene>
    <name evidence="2" type="ORF">S01H1_53037</name>
</gene>
<feature type="non-terminal residue" evidence="2">
    <location>
        <position position="259"/>
    </location>
</feature>
<feature type="domain" description="DUF5107" evidence="1">
    <location>
        <begin position="3"/>
        <end position="229"/>
    </location>
</feature>
<accession>X0VRY1</accession>
<name>X0VRY1_9ZZZZ</name>
<organism evidence="2">
    <name type="scientific">marine sediment metagenome</name>
    <dbReference type="NCBI Taxonomy" id="412755"/>
    <lineage>
        <taxon>unclassified sequences</taxon>
        <taxon>metagenomes</taxon>
        <taxon>ecological metagenomes</taxon>
    </lineage>
</organism>
<proteinExistence type="predicted"/>
<reference evidence="2" key="1">
    <citation type="journal article" date="2014" name="Front. Microbiol.">
        <title>High frequency of phylogenetically diverse reductive dehalogenase-homologous genes in deep subseafloor sedimentary metagenomes.</title>
        <authorList>
            <person name="Kawai M."/>
            <person name="Futagami T."/>
            <person name="Toyoda A."/>
            <person name="Takaki Y."/>
            <person name="Nishi S."/>
            <person name="Hori S."/>
            <person name="Arai W."/>
            <person name="Tsubouchi T."/>
            <person name="Morono Y."/>
            <person name="Uchiyama I."/>
            <person name="Ito T."/>
            <person name="Fujiyama A."/>
            <person name="Inagaki F."/>
            <person name="Takami H."/>
        </authorList>
    </citation>
    <scope>NUCLEOTIDE SEQUENCE</scope>
    <source>
        <strain evidence="2">Expedition CK06-06</strain>
    </source>
</reference>
<dbReference type="AlphaFoldDB" id="X0VRY1"/>